<dbReference type="AlphaFoldDB" id="A0A7S2XPA6"/>
<keyword evidence="2" id="KW-1133">Transmembrane helix</keyword>
<feature type="region of interest" description="Disordered" evidence="1">
    <location>
        <begin position="793"/>
        <end position="833"/>
    </location>
</feature>
<keyword evidence="2" id="KW-0472">Membrane</keyword>
<feature type="region of interest" description="Disordered" evidence="1">
    <location>
        <begin position="28"/>
        <end position="48"/>
    </location>
</feature>
<evidence type="ECO:0008006" key="4">
    <source>
        <dbReference type="Google" id="ProtNLM"/>
    </source>
</evidence>
<evidence type="ECO:0000313" key="3">
    <source>
        <dbReference type="EMBL" id="CAD9814089.1"/>
    </source>
</evidence>
<keyword evidence="2" id="KW-0812">Transmembrane</keyword>
<evidence type="ECO:0000256" key="2">
    <source>
        <dbReference type="SAM" id="Phobius"/>
    </source>
</evidence>
<gene>
    <name evidence="3" type="ORF">ASEP1449_LOCUS5914</name>
</gene>
<reference evidence="3" key="1">
    <citation type="submission" date="2021-01" db="EMBL/GenBank/DDBJ databases">
        <authorList>
            <person name="Corre E."/>
            <person name="Pelletier E."/>
            <person name="Niang G."/>
            <person name="Scheremetjew M."/>
            <person name="Finn R."/>
            <person name="Kale V."/>
            <person name="Holt S."/>
            <person name="Cochrane G."/>
            <person name="Meng A."/>
            <person name="Brown T."/>
            <person name="Cohen L."/>
        </authorList>
    </citation>
    <scope>NUCLEOTIDE SEQUENCE</scope>
    <source>
        <strain evidence="3">CCMP2084</strain>
    </source>
</reference>
<proteinExistence type="predicted"/>
<evidence type="ECO:0000256" key="1">
    <source>
        <dbReference type="SAM" id="MobiDB-lite"/>
    </source>
</evidence>
<sequence>MSLATGGIGAGGGGGMAMSSMAHGPNAMAQTHAHTQIPSGGHATAGPGVGVPTNLAALGADLIDKQQSGLTKAQVRNATDKPIVAVDLYGVSEVAFYPPGEADNDQTTIKVKAMGKAVASGSDLMLKQNDAAAYKAVRNWLSKGNDHLPAVLQTAVLEAVSEDGAKVPRPHVLLGARRCSNLPKAFKEEPYYPCVDDTPADGTSAVIAEQAHANETVVLRDGTLDGSLVTKQNDFDRVVVDVKLLPTKKHMTVFPEEAVQILLAKAQSMVHNYGPMDGSDVKEIKEDDDEDPLACLEAPIAVAIPGWACQDASMEALTNATSSSNAILLFQRPVAALAGALLPRPVKQTGNLEQTKLLAHIQNDSAKENQSRAKEALKNGEDEDAVDPYLPCVVLVGLTPDGLDLTCVQLSSFGKGNAHCLFGDYKVISNVSYQGEGVNQLSKGMDILRANVDRLAPESETPIACITYGQIKDQIACKGALDKALAQYSKNPQPDCWGKETLQLFSTKEECVAMGTAVLGAVSHGRIKALSDIQTASKKKRARLGLLVQNVAPSAVAISCCYNKKWTPPKVIFDFDRRVPAGPFAIDLNAADCAAYRANPELDNLEEAALKFQGASKIPDREEAALNFSLKVLQKQTRDGPWITVGDSISPLCMTSADDDGKTDKESTKIACESAILELSLTTTGLITSILTSDGKSVVQATKSARNSKILYYVGILFATLFFGGFMFKSYWDEHVLQRDTERVLQFYKHMAPNSYAAGDERNARYLVWKYRGKKDRLWRRLEVKYNHPVLNPWEWPDEPENEEEEDEIDLDNDKSEKTDEEPKDETQDEPDL</sequence>
<accession>A0A7S2XPA6</accession>
<feature type="compositionally biased region" description="Polar residues" evidence="1">
    <location>
        <begin position="28"/>
        <end position="38"/>
    </location>
</feature>
<organism evidence="3">
    <name type="scientific">Attheya septentrionalis</name>
    <dbReference type="NCBI Taxonomy" id="420275"/>
    <lineage>
        <taxon>Eukaryota</taxon>
        <taxon>Sar</taxon>
        <taxon>Stramenopiles</taxon>
        <taxon>Ochrophyta</taxon>
        <taxon>Bacillariophyta</taxon>
        <taxon>Coscinodiscophyceae</taxon>
        <taxon>Chaetocerotophycidae</taxon>
        <taxon>Chaetocerotales</taxon>
        <taxon>Attheyaceae</taxon>
        <taxon>Attheya</taxon>
    </lineage>
</organism>
<feature type="compositionally biased region" description="Acidic residues" evidence="1">
    <location>
        <begin position="796"/>
        <end position="811"/>
    </location>
</feature>
<dbReference type="EMBL" id="HBHQ01008792">
    <property type="protein sequence ID" value="CAD9814089.1"/>
    <property type="molecule type" value="Transcribed_RNA"/>
</dbReference>
<feature type="transmembrane region" description="Helical" evidence="2">
    <location>
        <begin position="710"/>
        <end position="728"/>
    </location>
</feature>
<name>A0A7S2XPA6_9STRA</name>
<feature type="compositionally biased region" description="Acidic residues" evidence="1">
    <location>
        <begin position="819"/>
        <end position="833"/>
    </location>
</feature>
<protein>
    <recommendedName>
        <fullName evidence="4">Transmembrane protein</fullName>
    </recommendedName>
</protein>